<accession>A0A6G4R1J6</accession>
<sequence>MPHADISMNSIAEAVPTTTRRLPRAVGLGLAAVVSIGLWLAALELVRAVF</sequence>
<dbReference type="EMBL" id="JAAKGT010000010">
    <property type="protein sequence ID" value="NGM51662.1"/>
    <property type="molecule type" value="Genomic_DNA"/>
</dbReference>
<evidence type="ECO:0000313" key="2">
    <source>
        <dbReference type="EMBL" id="NGM51662.1"/>
    </source>
</evidence>
<dbReference type="AlphaFoldDB" id="A0A6G4R1J6"/>
<keyword evidence="1" id="KW-0812">Transmembrane</keyword>
<gene>
    <name evidence="2" type="ORF">G5B46_18780</name>
</gene>
<dbReference type="RefSeq" id="WP_165261355.1">
    <property type="nucleotide sequence ID" value="NZ_JAAKGT010000010.1"/>
</dbReference>
<keyword evidence="1" id="KW-1133">Transmembrane helix</keyword>
<name>A0A6G4R1J6_9CAUL</name>
<reference evidence="2" key="1">
    <citation type="submission" date="2020-02" db="EMBL/GenBank/DDBJ databases">
        <authorList>
            <person name="Gao J."/>
            <person name="Sun J."/>
        </authorList>
    </citation>
    <scope>NUCLEOTIDE SEQUENCE</scope>
    <source>
        <strain evidence="2">602-2</strain>
    </source>
</reference>
<comment type="caution">
    <text evidence="2">The sequence shown here is derived from an EMBL/GenBank/DDBJ whole genome shotgun (WGS) entry which is preliminary data.</text>
</comment>
<evidence type="ECO:0000256" key="1">
    <source>
        <dbReference type="SAM" id="Phobius"/>
    </source>
</evidence>
<protein>
    <submittedName>
        <fullName evidence="2">Uncharacterized protein</fullName>
    </submittedName>
</protein>
<feature type="transmembrane region" description="Helical" evidence="1">
    <location>
        <begin position="25"/>
        <end position="46"/>
    </location>
</feature>
<keyword evidence="1" id="KW-0472">Membrane</keyword>
<organism evidence="2">
    <name type="scientific">Caulobacter sp. 602-2</name>
    <dbReference type="NCBI Taxonomy" id="2710887"/>
    <lineage>
        <taxon>Bacteria</taxon>
        <taxon>Pseudomonadati</taxon>
        <taxon>Pseudomonadota</taxon>
        <taxon>Alphaproteobacteria</taxon>
        <taxon>Caulobacterales</taxon>
        <taxon>Caulobacteraceae</taxon>
        <taxon>Caulobacter</taxon>
    </lineage>
</organism>
<proteinExistence type="predicted"/>